<comment type="caution">
    <text evidence="1">The sequence shown here is derived from an EMBL/GenBank/DDBJ whole genome shotgun (WGS) entry which is preliminary data.</text>
</comment>
<proteinExistence type="predicted"/>
<sequence length="842" mass="94419">MKGSARKRAPRGDQALISPLSPILSPQSRPLSPTAGTGNPGLQTGAATPWRRAAVGGAQSANVLSPKTPARPRDDVRKSKTRPPSRAAWVSSSGAGGQLPLSPTVVSWESQATDARTTEGVPHSELTDKPRLFLGIIPDDDEGSFEYSAYMAAYTVSFAAVLLFITFAASAYFPHCDNPVDCFDLNRELQRSRLVDVDPCEDMFEHVCGRWTSVYPEQQNLFEILNNRLRVSLLENVDQVTTDSSNAVDKAAAAMTACMNVAEADIDHTATIREVLRRRGLTFPAQQVRSAREVFGILIALTLQDLSGVFFQLKLTPYLKAEDRFVFEFRYSETMFRYVTDEDVLESCVRAYDPSLGGTQELAERLFTVETDVRTITAMHSGGGEYPQYYKFSEIDGVYYNSTQQEAYTTAQWWVDEINKHIPEKSAINLTSDILIKDRHALLLTIDVLRAYSTSSLHLQTYIAWKVIKYLSYAASSRMFFCHFRLGNVHWVSTFAKALDRCTSYIKLVIPHALLKLQVKHILDDETINYTNTIADRIRHQMEVSYNFSWFDRESARGLVERLRSIHQIIGVASKLRSNTALNSYYAHIPKSGAPLKFVDWLVEAHRAVAAHKKRFLQPSPDGTASISRDDWDLTGISAGAFYIIVYHIIYLPGSVLMPPFMVPYGPNSYNYGGIGKVIGHELTHAFDPKYLDLNRRGEKQVFYTPQFFQKLRELQDCIILQANKLTESAIAGNNSISEAFADSAGVEAAYLAYRALPESDRETGAGYYTADQTFFAGGCYMFCQAGEDYSEVSIYLPHSVRCKQSCLNTQEFANAFGCKEGSPMFPHKRCDVHDLLRIKQW</sequence>
<evidence type="ECO:0000313" key="1">
    <source>
        <dbReference type="EMBL" id="KAH7941563.1"/>
    </source>
</evidence>
<reference evidence="1" key="1">
    <citation type="submission" date="2020-05" db="EMBL/GenBank/DDBJ databases">
        <title>Large-scale comparative analyses of tick genomes elucidate their genetic diversity and vector capacities.</title>
        <authorList>
            <person name="Jia N."/>
            <person name="Wang J."/>
            <person name="Shi W."/>
            <person name="Du L."/>
            <person name="Sun Y."/>
            <person name="Zhan W."/>
            <person name="Jiang J."/>
            <person name="Wang Q."/>
            <person name="Zhang B."/>
            <person name="Ji P."/>
            <person name="Sakyi L.B."/>
            <person name="Cui X."/>
            <person name="Yuan T."/>
            <person name="Jiang B."/>
            <person name="Yang W."/>
            <person name="Lam T.T.-Y."/>
            <person name="Chang Q."/>
            <person name="Ding S."/>
            <person name="Wang X."/>
            <person name="Zhu J."/>
            <person name="Ruan X."/>
            <person name="Zhao L."/>
            <person name="Wei J."/>
            <person name="Que T."/>
            <person name="Du C."/>
            <person name="Cheng J."/>
            <person name="Dai P."/>
            <person name="Han X."/>
            <person name="Huang E."/>
            <person name="Gao Y."/>
            <person name="Liu J."/>
            <person name="Shao H."/>
            <person name="Ye R."/>
            <person name="Li L."/>
            <person name="Wei W."/>
            <person name="Wang X."/>
            <person name="Wang C."/>
            <person name="Yang T."/>
            <person name="Huo Q."/>
            <person name="Li W."/>
            <person name="Guo W."/>
            <person name="Chen H."/>
            <person name="Zhou L."/>
            <person name="Ni X."/>
            <person name="Tian J."/>
            <person name="Zhou Y."/>
            <person name="Sheng Y."/>
            <person name="Liu T."/>
            <person name="Pan Y."/>
            <person name="Xia L."/>
            <person name="Li J."/>
            <person name="Zhao F."/>
            <person name="Cao W."/>
        </authorList>
    </citation>
    <scope>NUCLEOTIDE SEQUENCE</scope>
    <source>
        <strain evidence="1">Dsil-2018</strain>
    </source>
</reference>
<dbReference type="Proteomes" id="UP000821865">
    <property type="component" value="Chromosome 7"/>
</dbReference>
<evidence type="ECO:0000313" key="2">
    <source>
        <dbReference type="Proteomes" id="UP000821865"/>
    </source>
</evidence>
<name>A0ACB8CFL7_DERSI</name>
<organism evidence="1 2">
    <name type="scientific">Dermacentor silvarum</name>
    <name type="common">Tick</name>
    <dbReference type="NCBI Taxonomy" id="543639"/>
    <lineage>
        <taxon>Eukaryota</taxon>
        <taxon>Metazoa</taxon>
        <taxon>Ecdysozoa</taxon>
        <taxon>Arthropoda</taxon>
        <taxon>Chelicerata</taxon>
        <taxon>Arachnida</taxon>
        <taxon>Acari</taxon>
        <taxon>Parasitiformes</taxon>
        <taxon>Ixodida</taxon>
        <taxon>Ixodoidea</taxon>
        <taxon>Ixodidae</taxon>
        <taxon>Rhipicephalinae</taxon>
        <taxon>Dermacentor</taxon>
    </lineage>
</organism>
<dbReference type="EMBL" id="CM023476">
    <property type="protein sequence ID" value="KAH7941563.1"/>
    <property type="molecule type" value="Genomic_DNA"/>
</dbReference>
<keyword evidence="2" id="KW-1185">Reference proteome</keyword>
<protein>
    <submittedName>
        <fullName evidence="1">Uncharacterized protein</fullName>
    </submittedName>
</protein>
<accession>A0ACB8CFL7</accession>
<gene>
    <name evidence="1" type="ORF">HPB49_014899</name>
</gene>